<evidence type="ECO:0000256" key="4">
    <source>
        <dbReference type="ARBA" id="ARBA00022490"/>
    </source>
</evidence>
<evidence type="ECO:0000313" key="7">
    <source>
        <dbReference type="EMBL" id="CAL8110887.1"/>
    </source>
</evidence>
<evidence type="ECO:0000313" key="8">
    <source>
        <dbReference type="Proteomes" id="UP001642540"/>
    </source>
</evidence>
<keyword evidence="4" id="KW-0963">Cytoplasm</keyword>
<dbReference type="EMBL" id="CAXLJM020000046">
    <property type="protein sequence ID" value="CAL8110887.1"/>
    <property type="molecule type" value="Genomic_DNA"/>
</dbReference>
<comment type="similarity">
    <text evidence="2">Belongs to the KIF-binding protein family.</text>
</comment>
<feature type="compositionally biased region" description="Gly residues" evidence="6">
    <location>
        <begin position="13"/>
        <end position="24"/>
    </location>
</feature>
<proteinExistence type="inferred from homology"/>
<name>A0ABP1QRP0_9HEXA</name>
<keyword evidence="5" id="KW-0206">Cytoskeleton</keyword>
<evidence type="ECO:0000256" key="6">
    <source>
        <dbReference type="SAM" id="MobiDB-lite"/>
    </source>
</evidence>
<dbReference type="SUPFAM" id="SSF48452">
    <property type="entry name" value="TPR-like"/>
    <property type="match status" value="1"/>
</dbReference>
<dbReference type="InterPro" id="IPR022083">
    <property type="entry name" value="KBP"/>
</dbReference>
<protein>
    <recommendedName>
        <fullName evidence="3">KIF-binding protein</fullName>
    </recommendedName>
</protein>
<dbReference type="Pfam" id="PF12309">
    <property type="entry name" value="KBP_C"/>
    <property type="match status" value="1"/>
</dbReference>
<keyword evidence="8" id="KW-1185">Reference proteome</keyword>
<evidence type="ECO:0000256" key="1">
    <source>
        <dbReference type="ARBA" id="ARBA00004245"/>
    </source>
</evidence>
<comment type="subcellular location">
    <subcellularLocation>
        <location evidence="1">Cytoplasm</location>
        <location evidence="1">Cytoskeleton</location>
    </subcellularLocation>
</comment>
<feature type="region of interest" description="Disordered" evidence="6">
    <location>
        <begin position="1"/>
        <end position="24"/>
    </location>
</feature>
<evidence type="ECO:0000256" key="2">
    <source>
        <dbReference type="ARBA" id="ARBA00010305"/>
    </source>
</evidence>
<dbReference type="Proteomes" id="UP001642540">
    <property type="component" value="Unassembled WGS sequence"/>
</dbReference>
<sequence>MPQDTSEQAQLIEGGGQGDMNGGGSDIDIELSLEDLNLKITEWTKILRNGAMLVSERGPDAEPFKNIYIAIENATKLRNDVAKIVKTEIKNPLVSFYVNFALVHIRSSLAKWQESCDELSDAEKEHVQCIALIEKILSKKDDVLSREKDNEAQMEELKLGYRRCEYMLIYELTRYAILCSARDNQDKALDLLKRAEIFYHDNKAQESLPPIPSGTRLSQLDDLNSESSKDMFTYVLFYLGQAYKIQGEKEKAILYLHMVLRRQLEKGDYNNITWGADTAKMASVLMINVQAYQTARGMLVASTAVLSACPEEEKSTDHFRQTWAELGRAWAKFGVALLEASCDRLRDLEEQTKKPMKFEDKMVFSSHEKLSLEIGYDQEDYDTLLLIRDLKFPSLDLAQSDENEMSGRFVRDFDEGRAVFLATQRWVNIAKEYYVIDEFATDYIDIITDYSESFKHLSYFEPSLDRQIKMHRRRISLMEELLAALNPKVYYDIFYHLLRDLAETYEKVYKLKVEEIKDRGESLRPKDKKLVKWLTDAVDAHKRNLEVFEFDMKNPAKGFNQEYEKILLACILSNGRILGSICHDHPLHPNAIEYAEDGKKYYTYFLAYLDRRPALREEFRILYEGSLDMPELLDTQVKKIKHRLRMLNLS</sequence>
<dbReference type="PANTHER" id="PTHR46321">
    <property type="entry name" value="KIF1-BINDING PROTEIN"/>
    <property type="match status" value="1"/>
</dbReference>
<organism evidence="7 8">
    <name type="scientific">Orchesella dallaii</name>
    <dbReference type="NCBI Taxonomy" id="48710"/>
    <lineage>
        <taxon>Eukaryota</taxon>
        <taxon>Metazoa</taxon>
        <taxon>Ecdysozoa</taxon>
        <taxon>Arthropoda</taxon>
        <taxon>Hexapoda</taxon>
        <taxon>Collembola</taxon>
        <taxon>Entomobryomorpha</taxon>
        <taxon>Entomobryoidea</taxon>
        <taxon>Orchesellidae</taxon>
        <taxon>Orchesellinae</taxon>
        <taxon>Orchesella</taxon>
    </lineage>
</organism>
<dbReference type="Gene3D" id="1.25.40.10">
    <property type="entry name" value="Tetratricopeptide repeat domain"/>
    <property type="match status" value="1"/>
</dbReference>
<evidence type="ECO:0000256" key="5">
    <source>
        <dbReference type="ARBA" id="ARBA00023212"/>
    </source>
</evidence>
<evidence type="ECO:0000256" key="3">
    <source>
        <dbReference type="ARBA" id="ARBA00016840"/>
    </source>
</evidence>
<accession>A0ABP1QRP0</accession>
<dbReference type="PANTHER" id="PTHR46321:SF1">
    <property type="entry name" value="KIF-BINDING PROTEIN"/>
    <property type="match status" value="1"/>
</dbReference>
<comment type="caution">
    <text evidence="7">The sequence shown here is derived from an EMBL/GenBank/DDBJ whole genome shotgun (WGS) entry which is preliminary data.</text>
</comment>
<dbReference type="InterPro" id="IPR011990">
    <property type="entry name" value="TPR-like_helical_dom_sf"/>
</dbReference>
<gene>
    <name evidence="7" type="ORF">ODALV1_LOCUS14523</name>
</gene>
<reference evidence="7 8" key="1">
    <citation type="submission" date="2024-08" db="EMBL/GenBank/DDBJ databases">
        <authorList>
            <person name="Cucini C."/>
            <person name="Frati F."/>
        </authorList>
    </citation>
    <scope>NUCLEOTIDE SEQUENCE [LARGE SCALE GENOMIC DNA]</scope>
</reference>